<dbReference type="Pfam" id="PF01527">
    <property type="entry name" value="HTH_Tnp_1"/>
    <property type="match status" value="1"/>
</dbReference>
<keyword evidence="4" id="KW-1185">Reference proteome</keyword>
<evidence type="ECO:0000313" key="3">
    <source>
        <dbReference type="EMBL" id="SIT20756.1"/>
    </source>
</evidence>
<dbReference type="GO" id="GO:0004803">
    <property type="term" value="F:transposase activity"/>
    <property type="evidence" value="ECO:0007669"/>
    <property type="project" value="InterPro"/>
</dbReference>
<dbReference type="Proteomes" id="UP000185639">
    <property type="component" value="Unassembled WGS sequence"/>
</dbReference>
<keyword evidence="2" id="KW-0175">Coiled coil</keyword>
<evidence type="ECO:0000256" key="1">
    <source>
        <dbReference type="ARBA" id="ARBA00009964"/>
    </source>
</evidence>
<dbReference type="InterPro" id="IPR002514">
    <property type="entry name" value="Transposase_8"/>
</dbReference>
<organism evidence="3 4">
    <name type="scientific">Thalassolituus maritimus</name>
    <dbReference type="NCBI Taxonomy" id="484498"/>
    <lineage>
        <taxon>Bacteria</taxon>
        <taxon>Pseudomonadati</taxon>
        <taxon>Pseudomonadota</taxon>
        <taxon>Gammaproteobacteria</taxon>
        <taxon>Oceanospirillales</taxon>
        <taxon>Oceanospirillaceae</taxon>
        <taxon>Thalassolituus</taxon>
    </lineage>
</organism>
<accession>A0A1N7QD88</accession>
<gene>
    <name evidence="3" type="ORF">SAMN05421686_1235</name>
</gene>
<dbReference type="GO" id="GO:0003677">
    <property type="term" value="F:DNA binding"/>
    <property type="evidence" value="ECO:0007669"/>
    <property type="project" value="InterPro"/>
</dbReference>
<feature type="coiled-coil region" evidence="2">
    <location>
        <begin position="56"/>
        <end position="90"/>
    </location>
</feature>
<name>A0A1N7QD88_9GAMM</name>
<feature type="non-terminal residue" evidence="3">
    <location>
        <position position="101"/>
    </location>
</feature>
<dbReference type="GO" id="GO:0006313">
    <property type="term" value="P:DNA transposition"/>
    <property type="evidence" value="ECO:0007669"/>
    <property type="project" value="InterPro"/>
</dbReference>
<evidence type="ECO:0000256" key="2">
    <source>
        <dbReference type="SAM" id="Coils"/>
    </source>
</evidence>
<dbReference type="Gene3D" id="1.10.10.60">
    <property type="entry name" value="Homeodomain-like"/>
    <property type="match status" value="1"/>
</dbReference>
<protein>
    <submittedName>
        <fullName evidence="3">Transposase</fullName>
    </submittedName>
</protein>
<dbReference type="STRING" id="484498.SAMN05421686_1235"/>
<reference evidence="4" key="1">
    <citation type="submission" date="2017-01" db="EMBL/GenBank/DDBJ databases">
        <authorList>
            <person name="Varghese N."/>
            <person name="Submissions S."/>
        </authorList>
    </citation>
    <scope>NUCLEOTIDE SEQUENCE [LARGE SCALE GENOMIC DNA]</scope>
    <source>
        <strain evidence="4">DSM 24913</strain>
    </source>
</reference>
<dbReference type="OrthoDB" id="291972at2"/>
<proteinExistence type="inferred from homology"/>
<dbReference type="SUPFAM" id="SSF46689">
    <property type="entry name" value="Homeodomain-like"/>
    <property type="match status" value="1"/>
</dbReference>
<dbReference type="AlphaFoldDB" id="A0A1N7QD88"/>
<sequence>MPKYTQPRKTWQYSNEFKVKAVQLSLIEGIQVQEVANTLDIHPLMLSRWRKEYREGKIVADKRKKLEAENKKLEAENKKLKQELDLLKKWQRFLAEEHQQD</sequence>
<comment type="similarity">
    <text evidence="1">Belongs to the transposase 8 family.</text>
</comment>
<dbReference type="EMBL" id="FTOH01000023">
    <property type="protein sequence ID" value="SIT20756.1"/>
    <property type="molecule type" value="Genomic_DNA"/>
</dbReference>
<evidence type="ECO:0000313" key="4">
    <source>
        <dbReference type="Proteomes" id="UP000185639"/>
    </source>
</evidence>
<dbReference type="InterPro" id="IPR009057">
    <property type="entry name" value="Homeodomain-like_sf"/>
</dbReference>